<evidence type="ECO:0000313" key="3">
    <source>
        <dbReference type="Proteomes" id="UP000177573"/>
    </source>
</evidence>
<name>A0A1G2DQ57_9BACT</name>
<gene>
    <name evidence="2" type="ORF">A3J08_00095</name>
</gene>
<dbReference type="Proteomes" id="UP000177573">
    <property type="component" value="Unassembled WGS sequence"/>
</dbReference>
<protein>
    <submittedName>
        <fullName evidence="2">Uncharacterized protein</fullName>
    </submittedName>
</protein>
<keyword evidence="1" id="KW-0472">Membrane</keyword>
<proteinExistence type="predicted"/>
<accession>A0A1G2DQ57</accession>
<evidence type="ECO:0000313" key="2">
    <source>
        <dbReference type="EMBL" id="OGZ15777.1"/>
    </source>
</evidence>
<organism evidence="2 3">
    <name type="scientific">Candidatus Lloydbacteria bacterium RIFCSPLOWO2_02_FULL_51_11</name>
    <dbReference type="NCBI Taxonomy" id="1798667"/>
    <lineage>
        <taxon>Bacteria</taxon>
        <taxon>Candidatus Lloydiibacteriota</taxon>
    </lineage>
</organism>
<sequence length="67" mass="7254">MNSLVRKMPTTAFVVVGLGGCAVIMLVILALSKAFGLTIPRDIGLIGAVWIVYWYYNIPKATTPTVK</sequence>
<dbReference type="PROSITE" id="PS51257">
    <property type="entry name" value="PROKAR_LIPOPROTEIN"/>
    <property type="match status" value="1"/>
</dbReference>
<keyword evidence="1" id="KW-0812">Transmembrane</keyword>
<feature type="transmembrane region" description="Helical" evidence="1">
    <location>
        <begin position="12"/>
        <end position="32"/>
    </location>
</feature>
<feature type="transmembrane region" description="Helical" evidence="1">
    <location>
        <begin position="39"/>
        <end position="56"/>
    </location>
</feature>
<evidence type="ECO:0000256" key="1">
    <source>
        <dbReference type="SAM" id="Phobius"/>
    </source>
</evidence>
<dbReference type="EMBL" id="MHLR01000004">
    <property type="protein sequence ID" value="OGZ15777.1"/>
    <property type="molecule type" value="Genomic_DNA"/>
</dbReference>
<keyword evidence="1" id="KW-1133">Transmembrane helix</keyword>
<dbReference type="AlphaFoldDB" id="A0A1G2DQ57"/>
<reference evidence="2 3" key="1">
    <citation type="journal article" date="2016" name="Nat. Commun.">
        <title>Thousands of microbial genomes shed light on interconnected biogeochemical processes in an aquifer system.</title>
        <authorList>
            <person name="Anantharaman K."/>
            <person name="Brown C.T."/>
            <person name="Hug L.A."/>
            <person name="Sharon I."/>
            <person name="Castelle C.J."/>
            <person name="Probst A.J."/>
            <person name="Thomas B.C."/>
            <person name="Singh A."/>
            <person name="Wilkins M.J."/>
            <person name="Karaoz U."/>
            <person name="Brodie E.L."/>
            <person name="Williams K.H."/>
            <person name="Hubbard S.S."/>
            <person name="Banfield J.F."/>
        </authorList>
    </citation>
    <scope>NUCLEOTIDE SEQUENCE [LARGE SCALE GENOMIC DNA]</scope>
</reference>
<comment type="caution">
    <text evidence="2">The sequence shown here is derived from an EMBL/GenBank/DDBJ whole genome shotgun (WGS) entry which is preliminary data.</text>
</comment>